<accession>A0A8H7NY98</accession>
<dbReference type="EMBL" id="JADOXO010000203">
    <property type="protein sequence ID" value="KAF9809590.1"/>
    <property type="molecule type" value="Genomic_DNA"/>
</dbReference>
<sequence length="166" mass="18625">MFSAHRRLFLCSVFLLSLVLQFSLVHATHSSFTSSHARRSLLRKIQNRISHADQRRDDGDPLGGLLGEYARFSSRLCARRGGSEFQTWRCTWCHSSRCAGWHASCALNVAASTKSTIPECHRILRLTCMSSLRLRSAAAVLHSAADYCGCPFTQRSSVAQWHMVQV</sequence>
<name>A0A8H7NY98_9APHY</name>
<dbReference type="AlphaFoldDB" id="A0A8H7NY98"/>
<protein>
    <recommendedName>
        <fullName evidence="4">Secreted protein</fullName>
    </recommendedName>
</protein>
<comment type="caution">
    <text evidence="2">The sequence shown here is derived from an EMBL/GenBank/DDBJ whole genome shotgun (WGS) entry which is preliminary data.</text>
</comment>
<proteinExistence type="predicted"/>
<keyword evidence="1" id="KW-0732">Signal</keyword>
<feature type="chain" id="PRO_5034673338" description="Secreted protein" evidence="1">
    <location>
        <begin position="28"/>
        <end position="166"/>
    </location>
</feature>
<evidence type="ECO:0000313" key="3">
    <source>
        <dbReference type="Proteomes" id="UP000639403"/>
    </source>
</evidence>
<reference evidence="2" key="1">
    <citation type="submission" date="2020-11" db="EMBL/GenBank/DDBJ databases">
        <authorList>
            <person name="Koelle M."/>
            <person name="Horta M.A.C."/>
            <person name="Nowrousian M."/>
            <person name="Ohm R.A."/>
            <person name="Benz P."/>
            <person name="Pilgard A."/>
        </authorList>
    </citation>
    <scope>NUCLEOTIDE SEQUENCE</scope>
    <source>
        <strain evidence="2">FPRL280</strain>
    </source>
</reference>
<dbReference type="Proteomes" id="UP000639403">
    <property type="component" value="Unassembled WGS sequence"/>
</dbReference>
<evidence type="ECO:0008006" key="4">
    <source>
        <dbReference type="Google" id="ProtNLM"/>
    </source>
</evidence>
<reference evidence="2" key="2">
    <citation type="journal article" name="Front. Microbiol.">
        <title>Degradative Capacity of Two Strains of Rhodonia placenta: From Phenotype to Genotype.</title>
        <authorList>
            <person name="Kolle M."/>
            <person name="Horta M.A.C."/>
            <person name="Nowrousian M."/>
            <person name="Ohm R.A."/>
            <person name="Benz J.P."/>
            <person name="Pilgard A."/>
        </authorList>
    </citation>
    <scope>NUCLEOTIDE SEQUENCE</scope>
    <source>
        <strain evidence="2">FPRL280</strain>
    </source>
</reference>
<feature type="signal peptide" evidence="1">
    <location>
        <begin position="1"/>
        <end position="27"/>
    </location>
</feature>
<gene>
    <name evidence="2" type="ORF">IEO21_07361</name>
</gene>
<evidence type="ECO:0000313" key="2">
    <source>
        <dbReference type="EMBL" id="KAF9809590.1"/>
    </source>
</evidence>
<organism evidence="2 3">
    <name type="scientific">Rhodonia placenta</name>
    <dbReference type="NCBI Taxonomy" id="104341"/>
    <lineage>
        <taxon>Eukaryota</taxon>
        <taxon>Fungi</taxon>
        <taxon>Dikarya</taxon>
        <taxon>Basidiomycota</taxon>
        <taxon>Agaricomycotina</taxon>
        <taxon>Agaricomycetes</taxon>
        <taxon>Polyporales</taxon>
        <taxon>Adustoporiaceae</taxon>
        <taxon>Rhodonia</taxon>
    </lineage>
</organism>
<evidence type="ECO:0000256" key="1">
    <source>
        <dbReference type="SAM" id="SignalP"/>
    </source>
</evidence>